<evidence type="ECO:0008006" key="4">
    <source>
        <dbReference type="Google" id="ProtNLM"/>
    </source>
</evidence>
<evidence type="ECO:0000313" key="3">
    <source>
        <dbReference type="Proteomes" id="UP000000593"/>
    </source>
</evidence>
<keyword evidence="1" id="KW-0472">Membrane</keyword>
<keyword evidence="1" id="KW-0812">Transmembrane</keyword>
<reference evidence="3" key="1">
    <citation type="journal article" date="2005" name="Science">
        <title>Life at depth: Photobacterium profundum genome sequence and expression analysis.</title>
        <authorList>
            <person name="Vezzi A."/>
            <person name="Campanaro S."/>
            <person name="D'Angelo M."/>
            <person name="Simonato F."/>
            <person name="Vitulo N."/>
            <person name="Lauro F.M."/>
            <person name="Cestaro A."/>
            <person name="Malacrida G."/>
            <person name="Simionati B."/>
            <person name="Cannata N."/>
            <person name="Romualdi C."/>
            <person name="Bartlett D.H."/>
            <person name="Valle G."/>
        </authorList>
    </citation>
    <scope>NUCLEOTIDE SEQUENCE [LARGE SCALE GENOMIC DNA]</scope>
    <source>
        <strain evidence="3">ATCC BAA-1253 / SS9</strain>
    </source>
</reference>
<evidence type="ECO:0000256" key="1">
    <source>
        <dbReference type="SAM" id="Phobius"/>
    </source>
</evidence>
<dbReference type="HOGENOM" id="CLU_131508_1_0_6"/>
<accession>Q6LI22</accession>
<keyword evidence="3" id="KW-1185">Reference proteome</keyword>
<dbReference type="Proteomes" id="UP000000593">
    <property type="component" value="Chromosome 2"/>
</dbReference>
<keyword evidence="1" id="KW-1133">Transmembrane helix</keyword>
<dbReference type="AlphaFoldDB" id="Q6LI22"/>
<protein>
    <recommendedName>
        <fullName evidence="4">DUF3087 domain-containing protein</fullName>
    </recommendedName>
</protein>
<dbReference type="InterPro" id="IPR021438">
    <property type="entry name" value="DUF3087"/>
</dbReference>
<dbReference type="eggNOG" id="ENOG502ZZ0F">
    <property type="taxonomic scope" value="Bacteria"/>
</dbReference>
<dbReference type="STRING" id="298386.PBPRB1186"/>
<name>Q6LI22_PHOPR</name>
<sequence>MSPHGCKLNMKIMEIDKAVYRKNINRVIGVFVGSLAVLSLAFGAALIAVFGAETVDPSGSTGNFYLNLIGVVLAAIVCVSVLSRFKDNPYLKEIYYVWQLKQLHNKIYRKLTKIKNRATLHDINALIILKFYYASLKQVYLLDNNSLTLPTLEKDIAKLDSQIMSQNLTISTDQFEADLLNKIV</sequence>
<gene>
    <name evidence="2" type="primary">VVA0269</name>
    <name evidence="2" type="ordered locus">PBPRB1186</name>
</gene>
<dbReference type="EMBL" id="CR378678">
    <property type="protein sequence ID" value="CAG23058.1"/>
    <property type="molecule type" value="Genomic_DNA"/>
</dbReference>
<feature type="transmembrane region" description="Helical" evidence="1">
    <location>
        <begin position="64"/>
        <end position="82"/>
    </location>
</feature>
<dbReference type="Pfam" id="PF11286">
    <property type="entry name" value="DUF3087"/>
    <property type="match status" value="1"/>
</dbReference>
<evidence type="ECO:0000313" key="2">
    <source>
        <dbReference type="EMBL" id="CAG23058.1"/>
    </source>
</evidence>
<feature type="transmembrane region" description="Helical" evidence="1">
    <location>
        <begin position="27"/>
        <end position="52"/>
    </location>
</feature>
<proteinExistence type="predicted"/>
<dbReference type="KEGG" id="ppr:PBPRB1186"/>
<organism evidence="2 3">
    <name type="scientific">Photobacterium profundum (strain SS9)</name>
    <dbReference type="NCBI Taxonomy" id="298386"/>
    <lineage>
        <taxon>Bacteria</taxon>
        <taxon>Pseudomonadati</taxon>
        <taxon>Pseudomonadota</taxon>
        <taxon>Gammaproteobacteria</taxon>
        <taxon>Vibrionales</taxon>
        <taxon>Vibrionaceae</taxon>
        <taxon>Photobacterium</taxon>
    </lineage>
</organism>